<dbReference type="RefSeq" id="WP_134132783.1">
    <property type="nucleotide sequence ID" value="NZ_SODU01000005.1"/>
</dbReference>
<evidence type="ECO:0000256" key="1">
    <source>
        <dbReference type="SAM" id="MobiDB-lite"/>
    </source>
</evidence>
<comment type="caution">
    <text evidence="3">The sequence shown here is derived from an EMBL/GenBank/DDBJ whole genome shotgun (WGS) entry which is preliminary data.</text>
</comment>
<evidence type="ECO:0000256" key="2">
    <source>
        <dbReference type="SAM" id="Phobius"/>
    </source>
</evidence>
<evidence type="ECO:0000313" key="3">
    <source>
        <dbReference type="EMBL" id="TDW81405.1"/>
    </source>
</evidence>
<accession>A0ABY2F4T3</accession>
<dbReference type="Proteomes" id="UP000295060">
    <property type="component" value="Unassembled WGS sequence"/>
</dbReference>
<evidence type="ECO:0000313" key="4">
    <source>
        <dbReference type="Proteomes" id="UP000295060"/>
    </source>
</evidence>
<proteinExistence type="predicted"/>
<gene>
    <name evidence="3" type="ORF">EV137_7409</name>
</gene>
<feature type="compositionally biased region" description="Polar residues" evidence="1">
    <location>
        <begin position="291"/>
        <end position="316"/>
    </location>
</feature>
<keyword evidence="2" id="KW-0472">Membrane</keyword>
<organism evidence="3 4">
    <name type="scientific">Kribbella pratensis</name>
    <dbReference type="NCBI Taxonomy" id="2512112"/>
    <lineage>
        <taxon>Bacteria</taxon>
        <taxon>Bacillati</taxon>
        <taxon>Actinomycetota</taxon>
        <taxon>Actinomycetes</taxon>
        <taxon>Propionibacteriales</taxon>
        <taxon>Kribbellaceae</taxon>
        <taxon>Kribbella</taxon>
    </lineage>
</organism>
<keyword evidence="2" id="KW-1133">Transmembrane helix</keyword>
<sequence length="413" mass="44114">MKLHRNSLLTAAAIVLVLYVVSLIVGLPAWAAVVLTLVLLVLLAVVWKQPDEPRPAATKQAPAPSVVLPDPEPVFSGPPSRTVADVRLPSASPDFQFSFSAVVQWSTVLSGSRHADLGAVAVDALLERARALTVRQQVTEESLNQHRLAALLGEPALDEKGQVRSWATEVRLRLPDADQKHLQHLAALHRREQTTLLERRMEQDKRAYLKDDVFATPGSAAVWWMVNHPGEVETALGLLDTLAELSAAANDLPVRRTTAEEIERQRPTRAELAFSTAIENLTDANQDDIAPSQNPTAPDQGSSAPGQGGTVPSQDGTVPGEDSIAPSRGGTAPSQGGTVPSREGTVPSRGGTVRGEDSAAPSWDYSGKSAQRPVPRHAGAGKDGRHETGPVQSELNGSSSEPGTTYREQFFTE</sequence>
<protein>
    <submittedName>
        <fullName evidence="3">Uncharacterized protein</fullName>
    </submittedName>
</protein>
<reference evidence="3 4" key="1">
    <citation type="submission" date="2019-03" db="EMBL/GenBank/DDBJ databases">
        <title>Genomic Encyclopedia of Type Strains, Phase III (KMG-III): the genomes of soil and plant-associated and newly described type strains.</title>
        <authorList>
            <person name="Whitman W."/>
        </authorList>
    </citation>
    <scope>NUCLEOTIDE SEQUENCE [LARGE SCALE GENOMIC DNA]</scope>
    <source>
        <strain evidence="3 4">VKMAc-2574</strain>
    </source>
</reference>
<keyword evidence="2" id="KW-0812">Transmembrane</keyword>
<dbReference type="EMBL" id="SODU01000005">
    <property type="protein sequence ID" value="TDW81405.1"/>
    <property type="molecule type" value="Genomic_DNA"/>
</dbReference>
<feature type="transmembrane region" description="Helical" evidence="2">
    <location>
        <begin position="7"/>
        <end position="24"/>
    </location>
</feature>
<name>A0ABY2F4T3_9ACTN</name>
<keyword evidence="4" id="KW-1185">Reference proteome</keyword>
<feature type="compositionally biased region" description="Polar residues" evidence="1">
    <location>
        <begin position="390"/>
        <end position="413"/>
    </location>
</feature>
<feature type="region of interest" description="Disordered" evidence="1">
    <location>
        <begin position="286"/>
        <end position="413"/>
    </location>
</feature>